<dbReference type="RefSeq" id="XP_060337020.1">
    <property type="nucleotide sequence ID" value="XM_060471508.1"/>
</dbReference>
<feature type="non-terminal residue" evidence="3">
    <location>
        <position position="281"/>
    </location>
</feature>
<comment type="caution">
    <text evidence="3">The sequence shown here is derived from an EMBL/GenBank/DDBJ whole genome shotgun (WGS) entry which is preliminary data.</text>
</comment>
<sequence>MVRFASVSAWISVDDVPLPEFGEEVFNADRKVACWIPSETGKRFCINWKYEDSFRVDFATGWVYTDGKFVAGRVSGPGRNDVCVTGVCTSAVTVRPIMFTSLELTDDEELLHNSTLSELGEIKIDIWYVQKLASIPFRAPDFGEVGKIHERSKKAITHCAKAGDEIPTTKPQTFSDVKKVNHLVTFTFRYRPLGILQANDIAPPPEPTPASRKRAASPHDVVDISDDDSDQEDNSSRIAKLEEELIQLRKRDAKRVRPEKRIKREVKLEPNITSGEVIDLT</sequence>
<reference evidence="3" key="1">
    <citation type="submission" date="2023-06" db="EMBL/GenBank/DDBJ databases">
        <authorList>
            <consortium name="Lawrence Berkeley National Laboratory"/>
            <person name="Ahrendt S."/>
            <person name="Sahu N."/>
            <person name="Indic B."/>
            <person name="Wong-Bajracharya J."/>
            <person name="Merenyi Z."/>
            <person name="Ke H.-M."/>
            <person name="Monk M."/>
            <person name="Kocsube S."/>
            <person name="Drula E."/>
            <person name="Lipzen A."/>
            <person name="Balint B."/>
            <person name="Henrissat B."/>
            <person name="Andreopoulos B."/>
            <person name="Martin F.M."/>
            <person name="Harder C.B."/>
            <person name="Rigling D."/>
            <person name="Ford K.L."/>
            <person name="Foster G.D."/>
            <person name="Pangilinan J."/>
            <person name="Papanicolaou A."/>
            <person name="Barry K."/>
            <person name="LaButti K."/>
            <person name="Viragh M."/>
            <person name="Koriabine M."/>
            <person name="Yan M."/>
            <person name="Riley R."/>
            <person name="Champramary S."/>
            <person name="Plett K.L."/>
            <person name="Tsai I.J."/>
            <person name="Slot J."/>
            <person name="Sipos G."/>
            <person name="Plett J."/>
            <person name="Nagy L.G."/>
            <person name="Grigoriev I.V."/>
        </authorList>
    </citation>
    <scope>NUCLEOTIDE SEQUENCE</scope>
    <source>
        <strain evidence="3">CCBAS 213</strain>
    </source>
</reference>
<dbReference type="GeneID" id="85355056"/>
<evidence type="ECO:0000259" key="2">
    <source>
        <dbReference type="Pfam" id="PF25534"/>
    </source>
</evidence>
<dbReference type="PANTHER" id="PTHR36223">
    <property type="entry name" value="BETA-LACTAMASE-TYPE TRANSPEPTIDASE FOLD DOMAIN CONTAINING PROTEIN"/>
    <property type="match status" value="1"/>
</dbReference>
<dbReference type="Pfam" id="PF25534">
    <property type="entry name" value="DUF7918"/>
    <property type="match status" value="1"/>
</dbReference>
<dbReference type="AlphaFoldDB" id="A0AA39NIP0"/>
<dbReference type="PANTHER" id="PTHR36223:SF1">
    <property type="entry name" value="TRANSCRIPTION ELONGATION FACTOR EAF N-TERMINAL DOMAIN-CONTAINING PROTEIN"/>
    <property type="match status" value="1"/>
</dbReference>
<feature type="region of interest" description="Disordered" evidence="1">
    <location>
        <begin position="198"/>
        <end position="238"/>
    </location>
</feature>
<gene>
    <name evidence="3" type="ORF">EV420DRAFT_1510466</name>
</gene>
<dbReference type="EMBL" id="JAUEPS010000004">
    <property type="protein sequence ID" value="KAK0466193.1"/>
    <property type="molecule type" value="Genomic_DNA"/>
</dbReference>
<evidence type="ECO:0000256" key="1">
    <source>
        <dbReference type="SAM" id="MobiDB-lite"/>
    </source>
</evidence>
<dbReference type="Proteomes" id="UP001175211">
    <property type="component" value="Unassembled WGS sequence"/>
</dbReference>
<evidence type="ECO:0000313" key="4">
    <source>
        <dbReference type="Proteomes" id="UP001175211"/>
    </source>
</evidence>
<evidence type="ECO:0000313" key="3">
    <source>
        <dbReference type="EMBL" id="KAK0466193.1"/>
    </source>
</evidence>
<protein>
    <recommendedName>
        <fullName evidence="2">DUF7918 domain-containing protein</fullName>
    </recommendedName>
</protein>
<dbReference type="InterPro" id="IPR057678">
    <property type="entry name" value="DUF7918"/>
</dbReference>
<feature type="domain" description="DUF7918" evidence="2">
    <location>
        <begin position="9"/>
        <end position="203"/>
    </location>
</feature>
<feature type="compositionally biased region" description="Acidic residues" evidence="1">
    <location>
        <begin position="223"/>
        <end position="233"/>
    </location>
</feature>
<name>A0AA39NIP0_ARMTA</name>
<organism evidence="3 4">
    <name type="scientific">Armillaria tabescens</name>
    <name type="common">Ringless honey mushroom</name>
    <name type="synonym">Agaricus tabescens</name>
    <dbReference type="NCBI Taxonomy" id="1929756"/>
    <lineage>
        <taxon>Eukaryota</taxon>
        <taxon>Fungi</taxon>
        <taxon>Dikarya</taxon>
        <taxon>Basidiomycota</taxon>
        <taxon>Agaricomycotina</taxon>
        <taxon>Agaricomycetes</taxon>
        <taxon>Agaricomycetidae</taxon>
        <taxon>Agaricales</taxon>
        <taxon>Marasmiineae</taxon>
        <taxon>Physalacriaceae</taxon>
        <taxon>Desarmillaria</taxon>
    </lineage>
</organism>
<proteinExistence type="predicted"/>
<accession>A0AA39NIP0</accession>
<keyword evidence="4" id="KW-1185">Reference proteome</keyword>